<protein>
    <recommendedName>
        <fullName evidence="2">Alanine racemase N-terminal domain-containing protein</fullName>
    </recommendedName>
</protein>
<dbReference type="AlphaFoldDB" id="X1D9N1"/>
<dbReference type="SUPFAM" id="SSF51419">
    <property type="entry name" value="PLP-binding barrel"/>
    <property type="match status" value="1"/>
</dbReference>
<accession>X1D9N1</accession>
<proteinExistence type="predicted"/>
<reference evidence="1" key="1">
    <citation type="journal article" date="2014" name="Front. Microbiol.">
        <title>High frequency of phylogenetically diverse reductive dehalogenase-homologous genes in deep subseafloor sedimentary metagenomes.</title>
        <authorList>
            <person name="Kawai M."/>
            <person name="Futagami T."/>
            <person name="Toyoda A."/>
            <person name="Takaki Y."/>
            <person name="Nishi S."/>
            <person name="Hori S."/>
            <person name="Arai W."/>
            <person name="Tsubouchi T."/>
            <person name="Morono Y."/>
            <person name="Uchiyama I."/>
            <person name="Ito T."/>
            <person name="Fujiyama A."/>
            <person name="Inagaki F."/>
            <person name="Takami H."/>
        </authorList>
    </citation>
    <scope>NUCLEOTIDE SEQUENCE</scope>
    <source>
        <strain evidence="1">Expedition CK06-06</strain>
    </source>
</reference>
<name>X1D9N1_9ZZZZ</name>
<dbReference type="InterPro" id="IPR029066">
    <property type="entry name" value="PLP-binding_barrel"/>
</dbReference>
<gene>
    <name evidence="1" type="ORF">S01H4_58897</name>
</gene>
<evidence type="ECO:0008006" key="2">
    <source>
        <dbReference type="Google" id="ProtNLM"/>
    </source>
</evidence>
<dbReference type="EMBL" id="BART01034468">
    <property type="protein sequence ID" value="GAH17471.1"/>
    <property type="molecule type" value="Genomic_DNA"/>
</dbReference>
<feature type="non-terminal residue" evidence="1">
    <location>
        <position position="64"/>
    </location>
</feature>
<dbReference type="Gene3D" id="3.20.20.10">
    <property type="entry name" value="Alanine racemase"/>
    <property type="match status" value="1"/>
</dbReference>
<organism evidence="1">
    <name type="scientific">marine sediment metagenome</name>
    <dbReference type="NCBI Taxonomy" id="412755"/>
    <lineage>
        <taxon>unclassified sequences</taxon>
        <taxon>metagenomes</taxon>
        <taxon>ecological metagenomes</taxon>
    </lineage>
</organism>
<comment type="caution">
    <text evidence="1">The sequence shown here is derived from an EMBL/GenBank/DDBJ whole genome shotgun (WGS) entry which is preliminary data.</text>
</comment>
<sequence length="64" mass="7048">MIKQNVNQILSQLPNGVELVAAAKTRQPEEILEAVEAGVKIVGQNYVQEAGRAYELIGNKAKWQ</sequence>
<evidence type="ECO:0000313" key="1">
    <source>
        <dbReference type="EMBL" id="GAH17471.1"/>
    </source>
</evidence>